<evidence type="ECO:0000313" key="2">
    <source>
        <dbReference type="Proteomes" id="UP001054945"/>
    </source>
</evidence>
<accession>A0AAV4Q9B2</accession>
<proteinExistence type="predicted"/>
<protein>
    <submittedName>
        <fullName evidence="1">Uncharacterized protein</fullName>
    </submittedName>
</protein>
<reference evidence="1 2" key="1">
    <citation type="submission" date="2021-06" db="EMBL/GenBank/DDBJ databases">
        <title>Caerostris extrusa draft genome.</title>
        <authorList>
            <person name="Kono N."/>
            <person name="Arakawa K."/>
        </authorList>
    </citation>
    <scope>NUCLEOTIDE SEQUENCE [LARGE SCALE GENOMIC DNA]</scope>
</reference>
<dbReference type="Proteomes" id="UP001054945">
    <property type="component" value="Unassembled WGS sequence"/>
</dbReference>
<organism evidence="1 2">
    <name type="scientific">Caerostris extrusa</name>
    <name type="common">Bark spider</name>
    <name type="synonym">Caerostris bankana</name>
    <dbReference type="NCBI Taxonomy" id="172846"/>
    <lineage>
        <taxon>Eukaryota</taxon>
        <taxon>Metazoa</taxon>
        <taxon>Ecdysozoa</taxon>
        <taxon>Arthropoda</taxon>
        <taxon>Chelicerata</taxon>
        <taxon>Arachnida</taxon>
        <taxon>Araneae</taxon>
        <taxon>Araneomorphae</taxon>
        <taxon>Entelegynae</taxon>
        <taxon>Araneoidea</taxon>
        <taxon>Araneidae</taxon>
        <taxon>Caerostris</taxon>
    </lineage>
</organism>
<dbReference type="AlphaFoldDB" id="A0AAV4Q9B2"/>
<gene>
    <name evidence="1" type="ORF">CEXT_338601</name>
</gene>
<dbReference type="EMBL" id="BPLR01005912">
    <property type="protein sequence ID" value="GIY05989.1"/>
    <property type="molecule type" value="Genomic_DNA"/>
</dbReference>
<sequence>MEDTCGHFKNKAVRIHSVLKGLTDQRGSCDRETLKTSNKLYIQPINIYCSDILINTHYSSLHYCYSPHHPHPENVIQILEVIQNQALCIITRAVRSTSVLAMQLLA</sequence>
<name>A0AAV4Q9B2_CAEEX</name>
<evidence type="ECO:0000313" key="1">
    <source>
        <dbReference type="EMBL" id="GIY05989.1"/>
    </source>
</evidence>
<comment type="caution">
    <text evidence="1">The sequence shown here is derived from an EMBL/GenBank/DDBJ whole genome shotgun (WGS) entry which is preliminary data.</text>
</comment>
<keyword evidence="2" id="KW-1185">Reference proteome</keyword>